<evidence type="ECO:0000313" key="1">
    <source>
        <dbReference type="EMBL" id="MBC6001702.1"/>
    </source>
</evidence>
<name>A0ABR7JXW8_9FIRM</name>
<gene>
    <name evidence="1" type="ORF">H8892_07035</name>
</gene>
<dbReference type="RefSeq" id="WP_120055798.1">
    <property type="nucleotide sequence ID" value="NZ_JACRWI010000006.1"/>
</dbReference>
<keyword evidence="2" id="KW-1185">Reference proteome</keyword>
<reference evidence="1 2" key="1">
    <citation type="submission" date="2020-08" db="EMBL/GenBank/DDBJ databases">
        <authorList>
            <person name="Liu C."/>
            <person name="Sun Q."/>
        </authorList>
    </citation>
    <scope>NUCLEOTIDE SEQUENCE [LARGE SCALE GENOMIC DNA]</scope>
    <source>
        <strain evidence="1 2">NSJ-78</strain>
    </source>
</reference>
<proteinExistence type="predicted"/>
<comment type="caution">
    <text evidence="1">The sequence shown here is derived from an EMBL/GenBank/DDBJ whole genome shotgun (WGS) entry which is preliminary data.</text>
</comment>
<protein>
    <submittedName>
        <fullName evidence="1">Uncharacterized protein</fullName>
    </submittedName>
</protein>
<dbReference type="InterPro" id="IPR053913">
    <property type="entry name" value="NADAR-DarT1"/>
</dbReference>
<evidence type="ECO:0000313" key="2">
    <source>
        <dbReference type="Proteomes" id="UP000640363"/>
    </source>
</evidence>
<accession>A0ABR7JXW8</accession>
<dbReference type="Pfam" id="PF22397">
    <property type="entry name" value="NADAR-DarT1"/>
    <property type="match status" value="1"/>
</dbReference>
<dbReference type="Proteomes" id="UP000640363">
    <property type="component" value="Unassembled WGS sequence"/>
</dbReference>
<sequence>MAIRPVYMVSFDKLFFKKEDIQFKYFNGFSVKQKQKSIDSLHEAYLKRFNAHKILEISSKSDNELGIKLSAFNLKIITNKGKAISVESAFQASKVFENGGPYTDLLYVDSRISKKDQRIRNSGSIVGFKFDGRDFETEPKTFFYNWLYINTLNLYKDLGDKLMEFDAFTDIEFNPKKSLNCQAEAAAIYVSLRRQNLLDEALKDKDSFKKVVYQLDNSKVEQSSLFSDMD</sequence>
<dbReference type="EMBL" id="JACRWI010000006">
    <property type="protein sequence ID" value="MBC6001702.1"/>
    <property type="molecule type" value="Genomic_DNA"/>
</dbReference>
<organism evidence="1 2">
    <name type="scientific">Veillonella hominis</name>
    <dbReference type="NCBI Taxonomy" id="2764330"/>
    <lineage>
        <taxon>Bacteria</taxon>
        <taxon>Bacillati</taxon>
        <taxon>Bacillota</taxon>
        <taxon>Negativicutes</taxon>
        <taxon>Veillonellales</taxon>
        <taxon>Veillonellaceae</taxon>
        <taxon>Veillonella</taxon>
    </lineage>
</organism>